<evidence type="ECO:0000313" key="2">
    <source>
        <dbReference type="Proteomes" id="UP001172680"/>
    </source>
</evidence>
<organism evidence="1 2">
    <name type="scientific">Coniosporium tulheliwenetii</name>
    <dbReference type="NCBI Taxonomy" id="3383036"/>
    <lineage>
        <taxon>Eukaryota</taxon>
        <taxon>Fungi</taxon>
        <taxon>Dikarya</taxon>
        <taxon>Ascomycota</taxon>
        <taxon>Pezizomycotina</taxon>
        <taxon>Dothideomycetes</taxon>
        <taxon>Dothideomycetes incertae sedis</taxon>
        <taxon>Coniosporium</taxon>
    </lineage>
</organism>
<reference evidence="1" key="1">
    <citation type="submission" date="2022-10" db="EMBL/GenBank/DDBJ databases">
        <title>Culturing micro-colonial fungi from biological soil crusts in the Mojave desert and describing Neophaeococcomyces mojavensis, and introducing the new genera and species Taxawa tesnikishii.</title>
        <authorList>
            <person name="Kurbessoian T."/>
            <person name="Stajich J.E."/>
        </authorList>
    </citation>
    <scope>NUCLEOTIDE SEQUENCE</scope>
    <source>
        <strain evidence="1">JES_115</strain>
    </source>
</reference>
<dbReference type="EMBL" id="JAPDRP010000010">
    <property type="protein sequence ID" value="KAJ9643887.1"/>
    <property type="molecule type" value="Genomic_DNA"/>
</dbReference>
<protein>
    <submittedName>
        <fullName evidence="1">Uncharacterized protein</fullName>
    </submittedName>
</protein>
<gene>
    <name evidence="1" type="ORF">H2199_003753</name>
</gene>
<name>A0ACC2Z825_9PEZI</name>
<evidence type="ECO:0000313" key="1">
    <source>
        <dbReference type="EMBL" id="KAJ9643887.1"/>
    </source>
</evidence>
<sequence length="660" mass="74956">MEHIHIASAPYYDLLEVPYLYKPEHQCMYDGQGFLDFPKRKEYDKKNGFLRGDFTQGGAKTLEEAASFLQQWLFFGLLADLMSIQGVEVQISDFTYTNEQTNQVMVSTRNLPEHLNAWAKSYTKYLNTREPKGDIEYLCETGSAASVYFAGLLGPRKVKRSHYAEKQGKLCNKDECVANQTDENNYKTSHVEGCDGCSFIGAQTKIEEILKEAGGMVVLVFDSDSRLQAFNYSKQPDPRRPYVALSHIWADGLGNPHFNTLPVCQLKRIQALVNGLYEDDSHPVPFWIDTICVPLKESLRKTAIQHMKYTYEYAGKVLVLDAELQQYSREVPVDETLFRIACSNWMRRLWTLQEGSLGKTLHFQFQDGVVAFHELQPPPRESFTQISSETGSRLSCFDNLRFKIGEQGSMWLERTSSPLAKEARRIHIWEALRWRSTSKQEDELICVGTLLSFDKNRLESVPKKLRMKKFVSMQGSIPTDLVFARGARLAEGGLRWVPASFLFRGVSISGGLSFIQDSGMIVAKAGFLLPDAGDSANECGFYIVDDHGVLYRFDEDKLPPAKQAESRFSIRKDREAAIILQYPVLGPTVLTQCRAVVVDIYREDREDHGRLYCLFCRAGIFSRIVNRRVITNLTETPGQNLEDIVLEARALGESQGWHIG</sequence>
<proteinExistence type="predicted"/>
<comment type="caution">
    <text evidence="1">The sequence shown here is derived from an EMBL/GenBank/DDBJ whole genome shotgun (WGS) entry which is preliminary data.</text>
</comment>
<dbReference type="Proteomes" id="UP001172680">
    <property type="component" value="Unassembled WGS sequence"/>
</dbReference>
<accession>A0ACC2Z825</accession>
<keyword evidence="2" id="KW-1185">Reference proteome</keyword>